<proteinExistence type="predicted"/>
<comment type="caution">
    <text evidence="1">The sequence shown here is derived from an EMBL/GenBank/DDBJ whole genome shotgun (WGS) entry which is preliminary data.</text>
</comment>
<evidence type="ECO:0000313" key="2">
    <source>
        <dbReference type="Proteomes" id="UP000494245"/>
    </source>
</evidence>
<name>A0A6V8LKS9_9BACT</name>
<accession>A0A6V8LKS9</accession>
<dbReference type="Proteomes" id="UP000494245">
    <property type="component" value="Unassembled WGS sequence"/>
</dbReference>
<dbReference type="Pfam" id="PF09344">
    <property type="entry name" value="Cas_CT1975"/>
    <property type="match status" value="1"/>
</dbReference>
<dbReference type="NCBIfam" id="TIGR01869">
    <property type="entry name" value="casC_Cse4"/>
    <property type="match status" value="1"/>
</dbReference>
<dbReference type="EMBL" id="BLTE01000004">
    <property type="protein sequence ID" value="GFK93302.1"/>
    <property type="molecule type" value="Genomic_DNA"/>
</dbReference>
<protein>
    <submittedName>
        <fullName evidence="1">CRISPR system Cascade subunit CasC</fullName>
    </submittedName>
</protein>
<organism evidence="1 2">
    <name type="scientific">Fundidesulfovibrio magnetotacticus</name>
    <dbReference type="NCBI Taxonomy" id="2730080"/>
    <lineage>
        <taxon>Bacteria</taxon>
        <taxon>Pseudomonadati</taxon>
        <taxon>Thermodesulfobacteriota</taxon>
        <taxon>Desulfovibrionia</taxon>
        <taxon>Desulfovibrionales</taxon>
        <taxon>Desulfovibrionaceae</taxon>
        <taxon>Fundidesulfovibrio</taxon>
    </lineage>
</organism>
<gene>
    <name evidence="1" type="primary">casC</name>
    <name evidence="1" type="ORF">NNJEOMEG_01133</name>
</gene>
<dbReference type="RefSeq" id="WP_173082209.1">
    <property type="nucleotide sequence ID" value="NZ_BLTE01000004.1"/>
</dbReference>
<keyword evidence="2" id="KW-1185">Reference proteome</keyword>
<sequence length="377" mass="40356">MSRFVQLHILTSYAASNLNRDDLGAPKSMMLGNAARLRVSSQSLKRAWRTSDVFQAALGGAHLGTRTKELGRKVFAALVNGVPLAAAWKDESAAGTLNALKETKAVEIARAVAGVFGKLKSESKADKDPDPAKKRVALLESLEIEQLAHLSPEELEEAARLTEACRASGAVPEKDALDLLRHRVKAADIAMFGRMLAASARFNVEAAVQVAHALTVHKAVAEDDFFTAVDDLNKDDQGAGHMGVLEFGAGVFYLYVCVDRSLLAENLCNDAALAAKALEALVRAACTVAPSGKQSSFASRAYAFYALAEKGDAQPRGLSLAFLNPVEEEDMGLEAIKKLESTRESMERVYGQTAQSECFNALEGKGTLDALVRFAAE</sequence>
<evidence type="ECO:0000313" key="1">
    <source>
        <dbReference type="EMBL" id="GFK93302.1"/>
    </source>
</evidence>
<dbReference type="InterPro" id="IPR010148">
    <property type="entry name" value="CRISPR-assoc_prot_CT1975"/>
</dbReference>
<dbReference type="AlphaFoldDB" id="A0A6V8LKS9"/>
<reference evidence="1 2" key="1">
    <citation type="submission" date="2020-04" db="EMBL/GenBank/DDBJ databases">
        <authorList>
            <consortium name="Desulfovibrio sp. FSS-1 genome sequencing consortium"/>
            <person name="Shimoshige H."/>
            <person name="Kobayashi H."/>
            <person name="Maekawa T."/>
        </authorList>
    </citation>
    <scope>NUCLEOTIDE SEQUENCE [LARGE SCALE GENOMIC DNA]</scope>
    <source>
        <strain evidence="1 2">SIID29052-01</strain>
    </source>
</reference>
<reference evidence="1 2" key="2">
    <citation type="submission" date="2020-05" db="EMBL/GenBank/DDBJ databases">
        <title>Draft genome sequence of Desulfovibrio sp. strainFSS-1.</title>
        <authorList>
            <person name="Shimoshige H."/>
            <person name="Kobayashi H."/>
            <person name="Maekawa T."/>
        </authorList>
    </citation>
    <scope>NUCLEOTIDE SEQUENCE [LARGE SCALE GENOMIC DNA]</scope>
    <source>
        <strain evidence="1 2">SIID29052-01</strain>
    </source>
</reference>